<evidence type="ECO:0000256" key="1">
    <source>
        <dbReference type="SAM" id="Phobius"/>
    </source>
</evidence>
<organism evidence="4 5">
    <name type="scientific">Allobranchiibius huperziae</name>
    <dbReference type="NCBI Taxonomy" id="1874116"/>
    <lineage>
        <taxon>Bacteria</taxon>
        <taxon>Bacillati</taxon>
        <taxon>Actinomycetota</taxon>
        <taxon>Actinomycetes</taxon>
        <taxon>Micrococcales</taxon>
        <taxon>Dermacoccaceae</taxon>
        <taxon>Allobranchiibius</taxon>
    </lineage>
</organism>
<dbReference type="AlphaFoldDB" id="A0A853DKL4"/>
<dbReference type="InterPro" id="IPR036691">
    <property type="entry name" value="Endo/exonu/phosph_ase_sf"/>
</dbReference>
<accession>A0A853DKL4</accession>
<keyword evidence="4" id="KW-0540">Nuclease</keyword>
<evidence type="ECO:0000256" key="2">
    <source>
        <dbReference type="SAM" id="SignalP"/>
    </source>
</evidence>
<evidence type="ECO:0000313" key="5">
    <source>
        <dbReference type="Proteomes" id="UP000571817"/>
    </source>
</evidence>
<reference evidence="4 5" key="1">
    <citation type="submission" date="2020-07" db="EMBL/GenBank/DDBJ databases">
        <title>Sequencing the genomes of 1000 actinobacteria strains.</title>
        <authorList>
            <person name="Klenk H.-P."/>
        </authorList>
    </citation>
    <scope>NUCLEOTIDE SEQUENCE [LARGE SCALE GENOMIC DNA]</scope>
    <source>
        <strain evidence="4 5">DSM 29531</strain>
    </source>
</reference>
<dbReference type="GO" id="GO:0004519">
    <property type="term" value="F:endonuclease activity"/>
    <property type="evidence" value="ECO:0007669"/>
    <property type="project" value="UniProtKB-KW"/>
</dbReference>
<feature type="transmembrane region" description="Helical" evidence="1">
    <location>
        <begin position="39"/>
        <end position="61"/>
    </location>
</feature>
<keyword evidence="1" id="KW-0472">Membrane</keyword>
<dbReference type="InterPro" id="IPR005135">
    <property type="entry name" value="Endo/exonuclease/phosphatase"/>
</dbReference>
<keyword evidence="1" id="KW-0812">Transmembrane</keyword>
<protein>
    <submittedName>
        <fullName evidence="4">Endonuclease/exonuclease/phosphatase (EEP) superfamily protein YafD</fullName>
    </submittedName>
</protein>
<keyword evidence="2" id="KW-0732">Signal</keyword>
<feature type="signal peptide" evidence="2">
    <location>
        <begin position="1"/>
        <end position="23"/>
    </location>
</feature>
<dbReference type="RefSeq" id="WP_179481727.1">
    <property type="nucleotide sequence ID" value="NZ_JACCFW010000001.1"/>
</dbReference>
<gene>
    <name evidence="4" type="ORF">HNR15_002193</name>
</gene>
<feature type="domain" description="Endonuclease/exonuclease/phosphatase" evidence="3">
    <location>
        <begin position="104"/>
        <end position="310"/>
    </location>
</feature>
<dbReference type="GO" id="GO:0004527">
    <property type="term" value="F:exonuclease activity"/>
    <property type="evidence" value="ECO:0007669"/>
    <property type="project" value="UniProtKB-KW"/>
</dbReference>
<name>A0A853DKL4_9MICO</name>
<keyword evidence="4" id="KW-0255">Endonuclease</keyword>
<dbReference type="Proteomes" id="UP000571817">
    <property type="component" value="Unassembled WGS sequence"/>
</dbReference>
<proteinExistence type="predicted"/>
<feature type="transmembrane region" description="Helical" evidence="1">
    <location>
        <begin position="68"/>
        <end position="90"/>
    </location>
</feature>
<evidence type="ECO:0000313" key="4">
    <source>
        <dbReference type="EMBL" id="NYJ75230.1"/>
    </source>
</evidence>
<dbReference type="Gene3D" id="3.60.10.10">
    <property type="entry name" value="Endonuclease/exonuclease/phosphatase"/>
    <property type="match status" value="1"/>
</dbReference>
<dbReference type="SUPFAM" id="SSF56219">
    <property type="entry name" value="DNase I-like"/>
    <property type="match status" value="1"/>
</dbReference>
<dbReference type="PROSITE" id="PS51257">
    <property type="entry name" value="PROKAR_LIPOPROTEIN"/>
    <property type="match status" value="1"/>
</dbReference>
<keyword evidence="4" id="KW-0269">Exonuclease</keyword>
<keyword evidence="5" id="KW-1185">Reference proteome</keyword>
<feature type="chain" id="PRO_5032435185" evidence="2">
    <location>
        <begin position="24"/>
        <end position="320"/>
    </location>
</feature>
<dbReference type="Pfam" id="PF03372">
    <property type="entry name" value="Exo_endo_phos"/>
    <property type="match status" value="1"/>
</dbReference>
<evidence type="ECO:0000259" key="3">
    <source>
        <dbReference type="Pfam" id="PF03372"/>
    </source>
</evidence>
<comment type="caution">
    <text evidence="4">The sequence shown here is derived from an EMBL/GenBank/DDBJ whole genome shotgun (WGS) entry which is preliminary data.</text>
</comment>
<dbReference type="EMBL" id="JACCFW010000001">
    <property type="protein sequence ID" value="NYJ75230.1"/>
    <property type="molecule type" value="Genomic_DNA"/>
</dbReference>
<keyword evidence="4" id="KW-0378">Hydrolase</keyword>
<keyword evidence="1" id="KW-1133">Transmembrane helix</keyword>
<sequence>MFLKYVALVVLCLVALVAACGMAARWIDADGVAPIVQSIFPLFGILAIAAFVAGVGVTAVVGPTRPMLIALVGLLLIAAVPVALAVPTLVPHTVHSRPGDEVIMTSNMEFGQASAAPIMAAVRAHHVDTLVLEEVTPDALERLDAAGLRTLLPHRVGRTRTDFRGTVIASAHPLTEESSFVPYDGAGMPVARVQTPEGTYLLRGVHTYAPLPNLTTRWRAGLDEVRRWRARQPMDMPLVIAGDFNASTAMPAFRRAIAGMTDAQRATGSGWVRTWPNGRSFPPFIALDHILVRDFDVVASGRVTVADTDHRAVWARVRLR</sequence>